<dbReference type="Gene3D" id="3.40.50.2000">
    <property type="entry name" value="Glycogen Phosphorylase B"/>
    <property type="match status" value="2"/>
</dbReference>
<feature type="non-terminal residue" evidence="5">
    <location>
        <position position="1"/>
    </location>
</feature>
<evidence type="ECO:0000256" key="2">
    <source>
        <dbReference type="ARBA" id="ARBA00022679"/>
    </source>
</evidence>
<keyword evidence="1" id="KW-0328">Glycosyltransferase</keyword>
<sequence length="363" mass="41849">FLGNAFHDTRVSNLTKSLTEDNIDVRVISFDWITPNFKTVTGKTSIYKLDKSKSSFTYYLNFLIILLRELLKTKSSIYIAEDIYTLPLVVFIAKYRGAKVYYNSREFYAFLAGLRNRKKLQKAIQIIEKFFIKKIDKVLVTGEGDADFLHEYYGISNTVVIRNLPLAKKPQNKTDLREKLNIPASDLILLYQGVILEGRGFKQILHALAKVENYHLVTLGSGVFQSEYEKLAEELNISNRVHFLGIIDQSELINYTASADIGLALIENISKSYYYALPNKLFEYIMAEVPVLCSNLPQMKKIVEEYKVGEVVDIEKDGELAARLKTLQMNLDRLFEYKQNCRVASSELNWQKEYEKVKYLFVG</sequence>
<proteinExistence type="predicted"/>
<keyword evidence="2" id="KW-0808">Transferase</keyword>
<feature type="domain" description="Glycosyltransferase subfamily 4-like N-terminal" evidence="4">
    <location>
        <begin position="9"/>
        <end position="163"/>
    </location>
</feature>
<evidence type="ECO:0000259" key="4">
    <source>
        <dbReference type="Pfam" id="PF13439"/>
    </source>
</evidence>
<dbReference type="PANTHER" id="PTHR12526">
    <property type="entry name" value="GLYCOSYLTRANSFERASE"/>
    <property type="match status" value="1"/>
</dbReference>
<dbReference type="Pfam" id="PF00534">
    <property type="entry name" value="Glycos_transf_1"/>
    <property type="match status" value="1"/>
</dbReference>
<evidence type="ECO:0000256" key="1">
    <source>
        <dbReference type="ARBA" id="ARBA00022676"/>
    </source>
</evidence>
<dbReference type="AlphaFoldDB" id="A0A3B1CGH4"/>
<dbReference type="PANTHER" id="PTHR12526:SF629">
    <property type="entry name" value="TEICHURONIC ACID BIOSYNTHESIS GLYCOSYLTRANSFERASE TUAH-RELATED"/>
    <property type="match status" value="1"/>
</dbReference>
<gene>
    <name evidence="5" type="ORF">MNBD_IGNAVI01-1075</name>
</gene>
<dbReference type="SUPFAM" id="SSF53756">
    <property type="entry name" value="UDP-Glycosyltransferase/glycogen phosphorylase"/>
    <property type="match status" value="1"/>
</dbReference>
<feature type="domain" description="Glycosyl transferase family 1" evidence="3">
    <location>
        <begin position="173"/>
        <end position="327"/>
    </location>
</feature>
<dbReference type="GO" id="GO:0016757">
    <property type="term" value="F:glycosyltransferase activity"/>
    <property type="evidence" value="ECO:0007669"/>
    <property type="project" value="UniProtKB-KW"/>
</dbReference>
<name>A0A3B1CGH4_9ZZZZ</name>
<protein>
    <recommendedName>
        <fullName evidence="6">Glycosyl transferase family 1 domain-containing protein</fullName>
    </recommendedName>
</protein>
<reference evidence="5" key="1">
    <citation type="submission" date="2018-06" db="EMBL/GenBank/DDBJ databases">
        <authorList>
            <person name="Zhirakovskaya E."/>
        </authorList>
    </citation>
    <scope>NUCLEOTIDE SEQUENCE</scope>
</reference>
<dbReference type="Pfam" id="PF13439">
    <property type="entry name" value="Glyco_transf_4"/>
    <property type="match status" value="1"/>
</dbReference>
<evidence type="ECO:0008006" key="6">
    <source>
        <dbReference type="Google" id="ProtNLM"/>
    </source>
</evidence>
<organism evidence="5">
    <name type="scientific">hydrothermal vent metagenome</name>
    <dbReference type="NCBI Taxonomy" id="652676"/>
    <lineage>
        <taxon>unclassified sequences</taxon>
        <taxon>metagenomes</taxon>
        <taxon>ecological metagenomes</taxon>
    </lineage>
</organism>
<dbReference type="InterPro" id="IPR001296">
    <property type="entry name" value="Glyco_trans_1"/>
</dbReference>
<dbReference type="InterPro" id="IPR028098">
    <property type="entry name" value="Glyco_trans_4-like_N"/>
</dbReference>
<evidence type="ECO:0000259" key="3">
    <source>
        <dbReference type="Pfam" id="PF00534"/>
    </source>
</evidence>
<dbReference type="EMBL" id="UOGD01000306">
    <property type="protein sequence ID" value="VAX25681.1"/>
    <property type="molecule type" value="Genomic_DNA"/>
</dbReference>
<accession>A0A3B1CGH4</accession>
<evidence type="ECO:0000313" key="5">
    <source>
        <dbReference type="EMBL" id="VAX25681.1"/>
    </source>
</evidence>